<organism evidence="4 5">
    <name type="scientific">Dawidia soli</name>
    <dbReference type="NCBI Taxonomy" id="2782352"/>
    <lineage>
        <taxon>Bacteria</taxon>
        <taxon>Pseudomonadati</taxon>
        <taxon>Bacteroidota</taxon>
        <taxon>Cytophagia</taxon>
        <taxon>Cytophagales</taxon>
        <taxon>Chryseotaleaceae</taxon>
        <taxon>Dawidia</taxon>
    </lineage>
</organism>
<comment type="similarity">
    <text evidence="1">Belongs to the glycosyl hydrolase 16 family.</text>
</comment>
<evidence type="ECO:0000256" key="2">
    <source>
        <dbReference type="SAM" id="MobiDB-lite"/>
    </source>
</evidence>
<comment type="caution">
    <text evidence="4">The sequence shown here is derived from an EMBL/GenBank/DDBJ whole genome shotgun (WGS) entry which is preliminary data.</text>
</comment>
<dbReference type="RefSeq" id="WP_254091197.1">
    <property type="nucleotide sequence ID" value="NZ_JAHESC010000021.1"/>
</dbReference>
<accession>A0AAP2DA02</accession>
<dbReference type="PANTHER" id="PTHR10963">
    <property type="entry name" value="GLYCOSYL HYDROLASE-RELATED"/>
    <property type="match status" value="1"/>
</dbReference>
<dbReference type="GO" id="GO:0005975">
    <property type="term" value="P:carbohydrate metabolic process"/>
    <property type="evidence" value="ECO:0007669"/>
    <property type="project" value="InterPro"/>
</dbReference>
<keyword evidence="4" id="KW-0378">Hydrolase</keyword>
<evidence type="ECO:0000259" key="3">
    <source>
        <dbReference type="PROSITE" id="PS51762"/>
    </source>
</evidence>
<keyword evidence="5" id="KW-1185">Reference proteome</keyword>
<dbReference type="GO" id="GO:0004553">
    <property type="term" value="F:hydrolase activity, hydrolyzing O-glycosyl compounds"/>
    <property type="evidence" value="ECO:0007669"/>
    <property type="project" value="InterPro"/>
</dbReference>
<dbReference type="InterPro" id="IPR013320">
    <property type="entry name" value="ConA-like_dom_sf"/>
</dbReference>
<gene>
    <name evidence="4" type="ORF">KK078_15475</name>
</gene>
<dbReference type="CDD" id="cd08023">
    <property type="entry name" value="GH16_laminarinase_like"/>
    <property type="match status" value="1"/>
</dbReference>
<dbReference type="InterPro" id="IPR050546">
    <property type="entry name" value="Glycosyl_Hydrlase_16"/>
</dbReference>
<feature type="compositionally biased region" description="Basic and acidic residues" evidence="2">
    <location>
        <begin position="267"/>
        <end position="278"/>
    </location>
</feature>
<dbReference type="AlphaFoldDB" id="A0AAP2DA02"/>
<dbReference type="PROSITE" id="PS51257">
    <property type="entry name" value="PROKAR_LIPOPROTEIN"/>
    <property type="match status" value="1"/>
</dbReference>
<dbReference type="SUPFAM" id="SSF49899">
    <property type="entry name" value="Concanavalin A-like lectins/glucanases"/>
    <property type="match status" value="1"/>
</dbReference>
<dbReference type="InterPro" id="IPR000757">
    <property type="entry name" value="Beta-glucanase-like"/>
</dbReference>
<dbReference type="Proteomes" id="UP001319180">
    <property type="component" value="Unassembled WGS sequence"/>
</dbReference>
<name>A0AAP2DA02_9BACT</name>
<dbReference type="EMBL" id="JAHESC010000021">
    <property type="protein sequence ID" value="MBT1687969.1"/>
    <property type="molecule type" value="Genomic_DNA"/>
</dbReference>
<sequence>MYFTWRIMLCTLLLAGACREKTTRSLVWSDEFDTAGVPDTARWGYDLGNNNGWGNNEKQYYTHDARNVRVENGKLIIEAHQDSIGGQPYSSARVISKKKGDWRYGRIEVSARLPRGRGTWPAIWMLSTDWAYGGWPASGEIDIMEHVGYDPGIVHGTIHTETYNHAKQTQKEALITVADAQEAFHRYAIDWQADKMEFYVDDSLYHTIARDPKEDFKGWPFDQKFHLLLNLAVGGNWGGKHGIDTTIWPQRMEVDYVRVYQSEPEQRAQRGLEAKQATHGEQQASH</sequence>
<dbReference type="PROSITE" id="PS51762">
    <property type="entry name" value="GH16_2"/>
    <property type="match status" value="1"/>
</dbReference>
<evidence type="ECO:0000313" key="4">
    <source>
        <dbReference type="EMBL" id="MBT1687969.1"/>
    </source>
</evidence>
<feature type="region of interest" description="Disordered" evidence="2">
    <location>
        <begin position="267"/>
        <end position="286"/>
    </location>
</feature>
<dbReference type="Pfam" id="PF00722">
    <property type="entry name" value="Glyco_hydro_16"/>
    <property type="match status" value="1"/>
</dbReference>
<feature type="domain" description="GH16" evidence="3">
    <location>
        <begin position="30"/>
        <end position="265"/>
    </location>
</feature>
<protein>
    <submittedName>
        <fullName evidence="4">Glycoside hydrolase family 16 protein</fullName>
    </submittedName>
</protein>
<proteinExistence type="inferred from homology"/>
<evidence type="ECO:0000256" key="1">
    <source>
        <dbReference type="ARBA" id="ARBA00006865"/>
    </source>
</evidence>
<dbReference type="PANTHER" id="PTHR10963:SF55">
    <property type="entry name" value="GLYCOSIDE HYDROLASE FAMILY 16 PROTEIN"/>
    <property type="match status" value="1"/>
</dbReference>
<reference evidence="4 5" key="1">
    <citation type="submission" date="2021-05" db="EMBL/GenBank/DDBJ databases">
        <title>A Polyphasic approach of four new species of the genus Ohtaekwangia: Ohtaekwangia histidinii sp. nov., Ohtaekwangia cretensis sp. nov., Ohtaekwangia indiensis sp. nov., Ohtaekwangia reichenbachii sp. nov. from diverse environment.</title>
        <authorList>
            <person name="Octaviana S."/>
        </authorList>
    </citation>
    <scope>NUCLEOTIDE SEQUENCE [LARGE SCALE GENOMIC DNA]</scope>
    <source>
        <strain evidence="4 5">PWU37</strain>
    </source>
</reference>
<evidence type="ECO:0000313" key="5">
    <source>
        <dbReference type="Proteomes" id="UP001319180"/>
    </source>
</evidence>
<dbReference type="Gene3D" id="2.60.120.200">
    <property type="match status" value="1"/>
</dbReference>